<evidence type="ECO:0000256" key="1">
    <source>
        <dbReference type="ARBA" id="ARBA00004141"/>
    </source>
</evidence>
<dbReference type="GeneID" id="77333977"/>
<name>A0A3E4LZA0_9FIRM</name>
<dbReference type="EMBL" id="QRHG01000001">
    <property type="protein sequence ID" value="RHF63405.1"/>
    <property type="molecule type" value="Genomic_DNA"/>
</dbReference>
<evidence type="ECO:0000256" key="6">
    <source>
        <dbReference type="SAM" id="MobiDB-lite"/>
    </source>
</evidence>
<dbReference type="Proteomes" id="UP000285832">
    <property type="component" value="Unassembled WGS sequence"/>
</dbReference>
<evidence type="ECO:0000256" key="2">
    <source>
        <dbReference type="ARBA" id="ARBA00022692"/>
    </source>
</evidence>
<feature type="compositionally biased region" description="Basic residues" evidence="6">
    <location>
        <begin position="446"/>
        <end position="459"/>
    </location>
</feature>
<evidence type="ECO:0000256" key="5">
    <source>
        <dbReference type="ARBA" id="ARBA00023136"/>
    </source>
</evidence>
<feature type="transmembrane region" description="Helical" evidence="7">
    <location>
        <begin position="12"/>
        <end position="28"/>
    </location>
</feature>
<evidence type="ECO:0000313" key="8">
    <source>
        <dbReference type="EMBL" id="RGK42757.1"/>
    </source>
</evidence>
<dbReference type="Proteomes" id="UP000260793">
    <property type="component" value="Unassembled WGS sequence"/>
</dbReference>
<accession>A0A3E4LZA0</accession>
<protein>
    <submittedName>
        <fullName evidence="8">FtsW/RodA/SpoVE family cell cycle protein</fullName>
    </submittedName>
</protein>
<dbReference type="PANTHER" id="PTHR30474:SF3">
    <property type="entry name" value="PEPTIDOGLYCAN GLYCOSYLTRANSFERASE RODA"/>
    <property type="match status" value="1"/>
</dbReference>
<feature type="transmembrane region" description="Helical" evidence="7">
    <location>
        <begin position="225"/>
        <end position="253"/>
    </location>
</feature>
<dbReference type="EMBL" id="QSQN01000002">
    <property type="protein sequence ID" value="RGK42757.1"/>
    <property type="molecule type" value="Genomic_DNA"/>
</dbReference>
<evidence type="ECO:0000313" key="13">
    <source>
        <dbReference type="Proteomes" id="UP000285832"/>
    </source>
</evidence>
<evidence type="ECO:0000313" key="11">
    <source>
        <dbReference type="Proteomes" id="UP000260793"/>
    </source>
</evidence>
<dbReference type="Pfam" id="PF01098">
    <property type="entry name" value="FTSW_RODA_SPOVE"/>
    <property type="match status" value="1"/>
</dbReference>
<keyword evidence="5 7" id="KW-0472">Membrane</keyword>
<dbReference type="GO" id="GO:0015648">
    <property type="term" value="F:lipid-linked peptidoglycan transporter activity"/>
    <property type="evidence" value="ECO:0007669"/>
    <property type="project" value="TreeGrafter"/>
</dbReference>
<evidence type="ECO:0000313" key="12">
    <source>
        <dbReference type="Proteomes" id="UP000284902"/>
    </source>
</evidence>
<reference evidence="11 12" key="1">
    <citation type="submission" date="2018-08" db="EMBL/GenBank/DDBJ databases">
        <title>A genome reference for cultivated species of the human gut microbiota.</title>
        <authorList>
            <person name="Zou Y."/>
            <person name="Xue W."/>
            <person name="Luo G."/>
        </authorList>
    </citation>
    <scope>NUCLEOTIDE SEQUENCE [LARGE SCALE GENOMIC DNA]</scope>
    <source>
        <strain evidence="10 13">AM09-9</strain>
        <strain evidence="9 12">AM25-1LB</strain>
        <strain evidence="8 11">TF11-7</strain>
    </source>
</reference>
<feature type="compositionally biased region" description="Basic and acidic residues" evidence="6">
    <location>
        <begin position="460"/>
        <end position="469"/>
    </location>
</feature>
<feature type="transmembrane region" description="Helical" evidence="7">
    <location>
        <begin position="95"/>
        <end position="116"/>
    </location>
</feature>
<organism evidence="8 11">
    <name type="scientific">[Ruminococcus] lactaris</name>
    <dbReference type="NCBI Taxonomy" id="46228"/>
    <lineage>
        <taxon>Bacteria</taxon>
        <taxon>Bacillati</taxon>
        <taxon>Bacillota</taxon>
        <taxon>Clostridia</taxon>
        <taxon>Lachnospirales</taxon>
        <taxon>Lachnospiraceae</taxon>
        <taxon>Mediterraneibacter</taxon>
    </lineage>
</organism>
<dbReference type="GO" id="GO:0005886">
    <property type="term" value="C:plasma membrane"/>
    <property type="evidence" value="ECO:0007669"/>
    <property type="project" value="TreeGrafter"/>
</dbReference>
<evidence type="ECO:0000256" key="7">
    <source>
        <dbReference type="SAM" id="Phobius"/>
    </source>
</evidence>
<keyword evidence="4 7" id="KW-1133">Transmembrane helix</keyword>
<evidence type="ECO:0000313" key="10">
    <source>
        <dbReference type="EMBL" id="RHJ64461.1"/>
    </source>
</evidence>
<feature type="transmembrane region" description="Helical" evidence="7">
    <location>
        <begin position="378"/>
        <end position="399"/>
    </location>
</feature>
<dbReference type="GO" id="GO:0008360">
    <property type="term" value="P:regulation of cell shape"/>
    <property type="evidence" value="ECO:0007669"/>
    <property type="project" value="UniProtKB-KW"/>
</dbReference>
<feature type="transmembrane region" description="Helical" evidence="7">
    <location>
        <begin position="411"/>
        <end position="435"/>
    </location>
</feature>
<comment type="caution">
    <text evidence="8">The sequence shown here is derived from an EMBL/GenBank/DDBJ whole genome shotgun (WGS) entry which is preliminary data.</text>
</comment>
<feature type="transmembrane region" description="Helical" evidence="7">
    <location>
        <begin position="40"/>
        <end position="61"/>
    </location>
</feature>
<evidence type="ECO:0000313" key="9">
    <source>
        <dbReference type="EMBL" id="RHF63405.1"/>
    </source>
</evidence>
<keyword evidence="3" id="KW-0133">Cell shape</keyword>
<sequence>MTNIIIQISKYIIILLMAAYTFSCFSIFTRNYEDEEKRVLIRQDVLLFLLQMVSFFAMYTAKKDLRILFIYAALAVVILGVILLYNLIYPSVSRLVVNNMCMLITAGMIMITRLSVDSKSPYGIAVKQLAFVIVGVSFGLIVPVLIRKMEFLENWTYIYAGVGGAALLVVALFAATSGGAKLSFNLGPVSIQPSEFVKILFVFYVASSLKKSIEFKNVVVTTAVAAAHVLILVISTDLGAALIYFVVYLIMLYVATRQPLYAVAGVGAGCGAAVIGYHIFSHIKVRVAAWQDPFATYSNGGYQIAQSLFAIGSGGWFGTGLFKGQPDTIPVAETDLIFSAITEEIGMIFSLCLILICVSCYVMFLNIAMELRNQFYKLVALGLGTCYIFQVFLQIGGVTKFIPLTGVTLPFVSYGGSSLLSTMIMFGIIQGLYIVREDEEAEREEKRRKKLQHEKNAKRRERELKDGSGRKTKKKSTTSDKPRFEEVPRQRTPKKARSHNQQRVR</sequence>
<gene>
    <name evidence="10" type="ORF">DW116_00795</name>
    <name evidence="9" type="ORF">DW672_00745</name>
    <name evidence="8" type="ORF">DXD17_01385</name>
</gene>
<feature type="region of interest" description="Disordered" evidence="6">
    <location>
        <begin position="445"/>
        <end position="505"/>
    </location>
</feature>
<dbReference type="AlphaFoldDB" id="A0A3E4LZA0"/>
<proteinExistence type="predicted"/>
<feature type="transmembrane region" description="Helical" evidence="7">
    <location>
        <begin position="345"/>
        <end position="366"/>
    </location>
</feature>
<feature type="transmembrane region" description="Helical" evidence="7">
    <location>
        <begin position="158"/>
        <end position="175"/>
    </location>
</feature>
<feature type="transmembrane region" description="Helical" evidence="7">
    <location>
        <begin position="260"/>
        <end position="280"/>
    </location>
</feature>
<dbReference type="InterPro" id="IPR001182">
    <property type="entry name" value="FtsW/RodA"/>
</dbReference>
<feature type="compositionally biased region" description="Basic and acidic residues" evidence="6">
    <location>
        <begin position="477"/>
        <end position="489"/>
    </location>
</feature>
<evidence type="ECO:0000256" key="4">
    <source>
        <dbReference type="ARBA" id="ARBA00022989"/>
    </source>
</evidence>
<dbReference type="RefSeq" id="WP_005609969.1">
    <property type="nucleotide sequence ID" value="NZ_CABKOA010000029.1"/>
</dbReference>
<dbReference type="GO" id="GO:0032153">
    <property type="term" value="C:cell division site"/>
    <property type="evidence" value="ECO:0007669"/>
    <property type="project" value="TreeGrafter"/>
</dbReference>
<dbReference type="Proteomes" id="UP000284902">
    <property type="component" value="Unassembled WGS sequence"/>
</dbReference>
<dbReference type="GO" id="GO:0051301">
    <property type="term" value="P:cell division"/>
    <property type="evidence" value="ECO:0007669"/>
    <property type="project" value="InterPro"/>
</dbReference>
<feature type="transmembrane region" description="Helical" evidence="7">
    <location>
        <begin position="68"/>
        <end position="89"/>
    </location>
</feature>
<feature type="transmembrane region" description="Helical" evidence="7">
    <location>
        <begin position="128"/>
        <end position="146"/>
    </location>
</feature>
<evidence type="ECO:0000256" key="3">
    <source>
        <dbReference type="ARBA" id="ARBA00022960"/>
    </source>
</evidence>
<keyword evidence="2 7" id="KW-0812">Transmembrane</keyword>
<feature type="compositionally biased region" description="Basic residues" evidence="6">
    <location>
        <begin position="491"/>
        <end position="505"/>
    </location>
</feature>
<comment type="subcellular location">
    <subcellularLocation>
        <location evidence="1">Membrane</location>
        <topology evidence="1">Multi-pass membrane protein</topology>
    </subcellularLocation>
</comment>
<dbReference type="PANTHER" id="PTHR30474">
    <property type="entry name" value="CELL CYCLE PROTEIN"/>
    <property type="match status" value="1"/>
</dbReference>
<dbReference type="EMBL" id="QRMI01000001">
    <property type="protein sequence ID" value="RHJ64461.1"/>
    <property type="molecule type" value="Genomic_DNA"/>
</dbReference>